<keyword evidence="2" id="KW-1185">Reference proteome</keyword>
<gene>
    <name evidence="1" type="ORF">NDU88_001993</name>
</gene>
<dbReference type="Proteomes" id="UP001066276">
    <property type="component" value="Chromosome 11"/>
</dbReference>
<comment type="caution">
    <text evidence="1">The sequence shown here is derived from an EMBL/GenBank/DDBJ whole genome shotgun (WGS) entry which is preliminary data.</text>
</comment>
<evidence type="ECO:0000313" key="2">
    <source>
        <dbReference type="Proteomes" id="UP001066276"/>
    </source>
</evidence>
<evidence type="ECO:0000313" key="1">
    <source>
        <dbReference type="EMBL" id="KAJ1088838.1"/>
    </source>
</evidence>
<proteinExistence type="predicted"/>
<organism evidence="1 2">
    <name type="scientific">Pleurodeles waltl</name>
    <name type="common">Iberian ribbed newt</name>
    <dbReference type="NCBI Taxonomy" id="8319"/>
    <lineage>
        <taxon>Eukaryota</taxon>
        <taxon>Metazoa</taxon>
        <taxon>Chordata</taxon>
        <taxon>Craniata</taxon>
        <taxon>Vertebrata</taxon>
        <taxon>Euteleostomi</taxon>
        <taxon>Amphibia</taxon>
        <taxon>Batrachia</taxon>
        <taxon>Caudata</taxon>
        <taxon>Salamandroidea</taxon>
        <taxon>Salamandridae</taxon>
        <taxon>Pleurodelinae</taxon>
        <taxon>Pleurodeles</taxon>
    </lineage>
</organism>
<dbReference type="AlphaFoldDB" id="A0AAV7LCL6"/>
<accession>A0AAV7LCL6</accession>
<protein>
    <submittedName>
        <fullName evidence="1">Uncharacterized protein</fullName>
    </submittedName>
</protein>
<reference evidence="1" key="1">
    <citation type="journal article" date="2022" name="bioRxiv">
        <title>Sequencing and chromosome-scale assembly of the giantPleurodeles waltlgenome.</title>
        <authorList>
            <person name="Brown T."/>
            <person name="Elewa A."/>
            <person name="Iarovenko S."/>
            <person name="Subramanian E."/>
            <person name="Araus A.J."/>
            <person name="Petzold A."/>
            <person name="Susuki M."/>
            <person name="Suzuki K.-i.T."/>
            <person name="Hayashi T."/>
            <person name="Toyoda A."/>
            <person name="Oliveira C."/>
            <person name="Osipova E."/>
            <person name="Leigh N.D."/>
            <person name="Simon A."/>
            <person name="Yun M.H."/>
        </authorList>
    </citation>
    <scope>NUCLEOTIDE SEQUENCE</scope>
    <source>
        <strain evidence="1">20211129_DDA</strain>
        <tissue evidence="1">Liver</tissue>
    </source>
</reference>
<dbReference type="EMBL" id="JANPWB010000015">
    <property type="protein sequence ID" value="KAJ1088838.1"/>
    <property type="molecule type" value="Genomic_DNA"/>
</dbReference>
<name>A0AAV7LCL6_PLEWA</name>
<sequence>MPGRGVEGESSVEVFWSGVVQCFVSVGEEFEGDSSVDWEPVQVFQVVCDVAVAGDVQDEKCRGVLDALQPLLEFGHSSCVEGIAVVQFAA</sequence>